<dbReference type="InterPro" id="IPR027417">
    <property type="entry name" value="P-loop_NTPase"/>
</dbReference>
<dbReference type="AlphaFoldDB" id="A0AB74F0Z4"/>
<name>A0AB74F0Z4_9FIRM</name>
<dbReference type="CDD" id="cd01127">
    <property type="entry name" value="TrwB_TraG_TraD_VirD4"/>
    <property type="match status" value="2"/>
</dbReference>
<dbReference type="GeneID" id="68363089"/>
<dbReference type="Gene3D" id="3.40.50.300">
    <property type="entry name" value="P-loop containing nucleotide triphosphate hydrolases"/>
    <property type="match status" value="1"/>
</dbReference>
<accession>A0AB74F0Z4</accession>
<keyword evidence="1" id="KW-0175">Coiled coil</keyword>
<dbReference type="PANTHER" id="PTHR30121">
    <property type="entry name" value="UNCHARACTERIZED PROTEIN YJGR-RELATED"/>
    <property type="match status" value="1"/>
</dbReference>
<dbReference type="RefSeq" id="WP_013380234.1">
    <property type="nucleotide sequence ID" value="NC_014624.2"/>
</dbReference>
<evidence type="ECO:0008006" key="4">
    <source>
        <dbReference type="Google" id="ProtNLM"/>
    </source>
</evidence>
<dbReference type="Gene3D" id="1.10.8.730">
    <property type="match status" value="1"/>
</dbReference>
<reference evidence="2 3" key="1">
    <citation type="submission" date="2016-11" db="EMBL/GenBank/DDBJ databases">
        <authorList>
            <person name="Varghese N."/>
            <person name="Submissions S."/>
        </authorList>
    </citation>
    <scope>NUCLEOTIDE SEQUENCE [LARGE SCALE GENOMIC DNA]</scope>
    <source>
        <strain evidence="2 3">FD</strain>
    </source>
</reference>
<protein>
    <recommendedName>
        <fullName evidence="4">TraG P-loop domain-containing protein</fullName>
    </recommendedName>
</protein>
<comment type="caution">
    <text evidence="2">The sequence shown here is derived from an EMBL/GenBank/DDBJ whole genome shotgun (WGS) entry which is preliminary data.</text>
</comment>
<dbReference type="Proteomes" id="UP000184012">
    <property type="component" value="Unassembled WGS sequence"/>
</dbReference>
<dbReference type="PANTHER" id="PTHR30121:SF6">
    <property type="entry name" value="SLR6007 PROTEIN"/>
    <property type="match status" value="1"/>
</dbReference>
<gene>
    <name evidence="2" type="ORF">SAMN04515649_108106</name>
</gene>
<dbReference type="SUPFAM" id="SSF52540">
    <property type="entry name" value="P-loop containing nucleoside triphosphate hydrolases"/>
    <property type="match status" value="1"/>
</dbReference>
<evidence type="ECO:0000256" key="1">
    <source>
        <dbReference type="SAM" id="Coils"/>
    </source>
</evidence>
<feature type="coiled-coil region" evidence="1">
    <location>
        <begin position="102"/>
        <end position="146"/>
    </location>
</feature>
<proteinExistence type="predicted"/>
<evidence type="ECO:0000313" key="3">
    <source>
        <dbReference type="Proteomes" id="UP000184012"/>
    </source>
</evidence>
<sequence length="639" mass="72979">MFRRKQKAIKKDIHGRPIIEEKKEKKKSKAVIPENQELKSIIAPIGITFNRINAVIGDNLARCYGVIRYPQFAEYGWLRRLTNIHGTVVAIHFTPLNTDEVLKSLNNNIRNYRMDANDGKKDELERQRAEQSIRNAEEAMRRIDQNGEVVGRMCFVLMPLAENEKSFDKICKNVENASSIANCKCRKMASEQKEGVKFVLPTYTEENNVHRQTGRMMPISSFVGGFPFASSGFNDHSGFYRGHDGLGGTVYLNSWYRGRDRTNSNYVIAGNAGMGKSATIKAMAIMERALGASIFFVDPEGEYKDLTLNLNGEWLNASGGNGKVINPLQVIGNTKYLSKDDEDGDEYDDDSETITNDLENHMKLLEVFLSLYLKEITQYQMALLKQEIEELYLKFDITWDTDVSKLKNTDFPLFKDLHQHLIDKSREAEERDNMGLSKEYADLALLLRDISIGSDSFLWGSYTTLEINADVVCVDTFGLNSRPDNIKSAQYFLLQNLAWQRATRSNKERSIIVYEEAHMIIDKDVPQPMKTLSQQERRARKYEAAIWVASQQVNDFVDPAIKQYGSAILNQPTYKLILGMDGQDLVDVARLYRLKEAERELIEQKTRGRALFMIGSRRLDLSIKIDDFKLSYFGDKGGR</sequence>
<dbReference type="EMBL" id="FRBP01000008">
    <property type="protein sequence ID" value="SHL84393.1"/>
    <property type="molecule type" value="Genomic_DNA"/>
</dbReference>
<organism evidence="2 3">
    <name type="scientific">Eubacterium callanderi</name>
    <dbReference type="NCBI Taxonomy" id="53442"/>
    <lineage>
        <taxon>Bacteria</taxon>
        <taxon>Bacillati</taxon>
        <taxon>Bacillota</taxon>
        <taxon>Clostridia</taxon>
        <taxon>Eubacteriales</taxon>
        <taxon>Eubacteriaceae</taxon>
        <taxon>Eubacterium</taxon>
    </lineage>
</organism>
<dbReference type="InterPro" id="IPR051162">
    <property type="entry name" value="T4SS_component"/>
</dbReference>
<evidence type="ECO:0000313" key="2">
    <source>
        <dbReference type="EMBL" id="SHL84393.1"/>
    </source>
</evidence>